<dbReference type="GO" id="GO:0030151">
    <property type="term" value="F:molybdenum ion binding"/>
    <property type="evidence" value="ECO:0007669"/>
    <property type="project" value="InterPro"/>
</dbReference>
<gene>
    <name evidence="2" type="ORF">GA0070620_3139</name>
</gene>
<reference evidence="3" key="1">
    <citation type="submission" date="2016-06" db="EMBL/GenBank/DDBJ databases">
        <authorList>
            <person name="Varghese N."/>
        </authorList>
    </citation>
    <scope>NUCLEOTIDE SEQUENCE [LARGE SCALE GENOMIC DNA]</scope>
    <source>
        <strain evidence="3">DSM 45344</strain>
    </source>
</reference>
<dbReference type="GO" id="GO:0030170">
    <property type="term" value="F:pyridoxal phosphate binding"/>
    <property type="evidence" value="ECO:0007669"/>
    <property type="project" value="InterPro"/>
</dbReference>
<dbReference type="STRING" id="307121.GA0070620_3139"/>
<dbReference type="RefSeq" id="WP_091591546.1">
    <property type="nucleotide sequence ID" value="NZ_JBHRWG010000004.1"/>
</dbReference>
<keyword evidence="3" id="KW-1185">Reference proteome</keyword>
<evidence type="ECO:0000313" key="2">
    <source>
        <dbReference type="EMBL" id="SBV27613.1"/>
    </source>
</evidence>
<dbReference type="Pfam" id="PF03473">
    <property type="entry name" value="MOSC"/>
    <property type="match status" value="1"/>
</dbReference>
<dbReference type="InterPro" id="IPR005303">
    <property type="entry name" value="MOCOS_middle"/>
</dbReference>
<dbReference type="InterPro" id="IPR005302">
    <property type="entry name" value="MoCF_Sase_C"/>
</dbReference>
<proteinExistence type="predicted"/>
<dbReference type="PATRIC" id="fig|307121.4.peg.3203"/>
<protein>
    <recommendedName>
        <fullName evidence="1">MOSC domain-containing protein</fullName>
    </recommendedName>
</protein>
<name>A0A1C3N4X0_9ACTN</name>
<dbReference type="SUPFAM" id="SSF141673">
    <property type="entry name" value="MOSC N-terminal domain-like"/>
    <property type="match status" value="1"/>
</dbReference>
<dbReference type="PANTHER" id="PTHR14237">
    <property type="entry name" value="MOLYBDOPTERIN COFACTOR SULFURASE MOSC"/>
    <property type="match status" value="1"/>
</dbReference>
<evidence type="ECO:0000259" key="1">
    <source>
        <dbReference type="PROSITE" id="PS51340"/>
    </source>
</evidence>
<dbReference type="EMBL" id="LT598496">
    <property type="protein sequence ID" value="SBV27613.1"/>
    <property type="molecule type" value="Genomic_DNA"/>
</dbReference>
<dbReference type="Proteomes" id="UP000199393">
    <property type="component" value="Chromosome I"/>
</dbReference>
<dbReference type="Pfam" id="PF03476">
    <property type="entry name" value="MOSC_N"/>
    <property type="match status" value="1"/>
</dbReference>
<dbReference type="AlphaFoldDB" id="A0A1C3N4X0"/>
<dbReference type="PANTHER" id="PTHR14237:SF19">
    <property type="entry name" value="MITOCHONDRIAL AMIDOXIME REDUCING COMPONENT 1"/>
    <property type="match status" value="1"/>
</dbReference>
<dbReference type="SUPFAM" id="SSF50800">
    <property type="entry name" value="PK beta-barrel domain-like"/>
    <property type="match status" value="1"/>
</dbReference>
<dbReference type="OrthoDB" id="9793178at2"/>
<accession>A0A1C3N4X0</accession>
<organism evidence="2 3">
    <name type="scientific">Micromonospora krabiensis</name>
    <dbReference type="NCBI Taxonomy" id="307121"/>
    <lineage>
        <taxon>Bacteria</taxon>
        <taxon>Bacillati</taxon>
        <taxon>Actinomycetota</taxon>
        <taxon>Actinomycetes</taxon>
        <taxon>Micromonosporales</taxon>
        <taxon>Micromonosporaceae</taxon>
        <taxon>Micromonospora</taxon>
    </lineage>
</organism>
<dbReference type="PROSITE" id="PS51340">
    <property type="entry name" value="MOSC"/>
    <property type="match status" value="1"/>
</dbReference>
<dbReference type="GO" id="GO:0003824">
    <property type="term" value="F:catalytic activity"/>
    <property type="evidence" value="ECO:0007669"/>
    <property type="project" value="InterPro"/>
</dbReference>
<feature type="domain" description="MOSC" evidence="1">
    <location>
        <begin position="125"/>
        <end position="271"/>
    </location>
</feature>
<evidence type="ECO:0000313" key="3">
    <source>
        <dbReference type="Proteomes" id="UP000199393"/>
    </source>
</evidence>
<dbReference type="InterPro" id="IPR011037">
    <property type="entry name" value="Pyrv_Knase-like_insert_dom_sf"/>
</dbReference>
<sequence>MRLSAIHTYPVKGCHRTDHDTVPVRPWGLAGDRRWMVVDADGIGVTQRETTRLVALRAAARDGGLLLRADGRPDLDVPEPVDGEPVPVRTFRSRTWSVPAQSAGPAADDWLSALLDRPVRLVWLARPTRQLPVEDGGHDTGDQVTFADGFPLLLANAASLTALNDWLAEAGEDPVPMTRFRPNLVVADAPAWAEDDWEGRPLRVGGVPFRAAGPCDRCVVTTTDQETGVRGREPLRTLARHRNVGQKLLFGLHLVPLDVGSVTVGDRVTVGD</sequence>